<comment type="similarity">
    <text evidence="1">Belongs to the carnitine/choline acetyltransferase family.</text>
</comment>
<dbReference type="SUPFAM" id="SSF52777">
    <property type="entry name" value="CoA-dependent acyltransferases"/>
    <property type="match status" value="1"/>
</dbReference>
<evidence type="ECO:0000256" key="1">
    <source>
        <dbReference type="ARBA" id="ARBA00005232"/>
    </source>
</evidence>
<evidence type="ECO:0000313" key="3">
    <source>
        <dbReference type="EMBL" id="KAF8414899.1"/>
    </source>
</evidence>
<keyword evidence="4" id="KW-1185">Reference proteome</keyword>
<evidence type="ECO:0000259" key="2">
    <source>
        <dbReference type="Pfam" id="PF00755"/>
    </source>
</evidence>
<dbReference type="PANTHER" id="PTHR22589:SF29">
    <property type="entry name" value="MITOCHONDRIAL CARNITINE O-ACETYLTRANSFERASE-RELATED"/>
    <property type="match status" value="1"/>
</dbReference>
<reference evidence="3" key="1">
    <citation type="submission" date="2019-10" db="EMBL/GenBank/DDBJ databases">
        <authorList>
            <consortium name="DOE Joint Genome Institute"/>
            <person name="Kuo A."/>
            <person name="Miyauchi S."/>
            <person name="Kiss E."/>
            <person name="Drula E."/>
            <person name="Kohler A."/>
            <person name="Sanchez-Garcia M."/>
            <person name="Andreopoulos B."/>
            <person name="Barry K.W."/>
            <person name="Bonito G."/>
            <person name="Buee M."/>
            <person name="Carver A."/>
            <person name="Chen C."/>
            <person name="Cichocki N."/>
            <person name="Clum A."/>
            <person name="Culley D."/>
            <person name="Crous P.W."/>
            <person name="Fauchery L."/>
            <person name="Girlanda M."/>
            <person name="Hayes R."/>
            <person name="Keri Z."/>
            <person name="LaButti K."/>
            <person name="Lipzen A."/>
            <person name="Lombard V."/>
            <person name="Magnuson J."/>
            <person name="Maillard F."/>
            <person name="Morin E."/>
            <person name="Murat C."/>
            <person name="Nolan M."/>
            <person name="Ohm R."/>
            <person name="Pangilinan J."/>
            <person name="Pereira M."/>
            <person name="Perotto S."/>
            <person name="Peter M."/>
            <person name="Riley R."/>
            <person name="Sitrit Y."/>
            <person name="Stielow B."/>
            <person name="Szollosi G."/>
            <person name="Zifcakova L."/>
            <person name="Stursova M."/>
            <person name="Spatafora J.W."/>
            <person name="Tedersoo L."/>
            <person name="Vaario L.-M."/>
            <person name="Yamada A."/>
            <person name="Yan M."/>
            <person name="Wang P."/>
            <person name="Xu J."/>
            <person name="Bruns T."/>
            <person name="Baldrian P."/>
            <person name="Vilgalys R."/>
            <person name="Henrissat B."/>
            <person name="Grigoriev I.V."/>
            <person name="Hibbett D."/>
            <person name="Nagy L.G."/>
            <person name="Martin F.M."/>
        </authorList>
    </citation>
    <scope>NUCLEOTIDE SEQUENCE</scope>
    <source>
        <strain evidence="3">BED1</strain>
    </source>
</reference>
<reference evidence="3" key="2">
    <citation type="journal article" date="2020" name="Nat. Commun.">
        <title>Large-scale genome sequencing of mycorrhizal fungi provides insights into the early evolution of symbiotic traits.</title>
        <authorList>
            <person name="Miyauchi S."/>
            <person name="Kiss E."/>
            <person name="Kuo A."/>
            <person name="Drula E."/>
            <person name="Kohler A."/>
            <person name="Sanchez-Garcia M."/>
            <person name="Morin E."/>
            <person name="Andreopoulos B."/>
            <person name="Barry K.W."/>
            <person name="Bonito G."/>
            <person name="Buee M."/>
            <person name="Carver A."/>
            <person name="Chen C."/>
            <person name="Cichocki N."/>
            <person name="Clum A."/>
            <person name="Culley D."/>
            <person name="Crous P.W."/>
            <person name="Fauchery L."/>
            <person name="Girlanda M."/>
            <person name="Hayes R.D."/>
            <person name="Keri Z."/>
            <person name="LaButti K."/>
            <person name="Lipzen A."/>
            <person name="Lombard V."/>
            <person name="Magnuson J."/>
            <person name="Maillard F."/>
            <person name="Murat C."/>
            <person name="Nolan M."/>
            <person name="Ohm R.A."/>
            <person name="Pangilinan J."/>
            <person name="Pereira M.F."/>
            <person name="Perotto S."/>
            <person name="Peter M."/>
            <person name="Pfister S."/>
            <person name="Riley R."/>
            <person name="Sitrit Y."/>
            <person name="Stielow J.B."/>
            <person name="Szollosi G."/>
            <person name="Zifcakova L."/>
            <person name="Stursova M."/>
            <person name="Spatafora J.W."/>
            <person name="Tedersoo L."/>
            <person name="Vaario L.M."/>
            <person name="Yamada A."/>
            <person name="Yan M."/>
            <person name="Wang P."/>
            <person name="Xu J."/>
            <person name="Bruns T."/>
            <person name="Baldrian P."/>
            <person name="Vilgalys R."/>
            <person name="Dunand C."/>
            <person name="Henrissat B."/>
            <person name="Grigoriev I.V."/>
            <person name="Hibbett D."/>
            <person name="Nagy L.G."/>
            <person name="Martin F.M."/>
        </authorList>
    </citation>
    <scope>NUCLEOTIDE SEQUENCE</scope>
    <source>
        <strain evidence="3">BED1</strain>
    </source>
</reference>
<dbReference type="GO" id="GO:0009437">
    <property type="term" value="P:carnitine metabolic process"/>
    <property type="evidence" value="ECO:0007669"/>
    <property type="project" value="TreeGrafter"/>
</dbReference>
<gene>
    <name evidence="3" type="ORF">L210DRAFT_3768992</name>
</gene>
<sequence length="182" mass="20331">MEPFQFRLLARSTNPSAPTLFHAPLFPHAESYKPSKINPGRRGRISSISSVTSALDRCDPSPTQLIWTLTPQIIRFAEAGLSDLVCQNDCQTLEFKGYGKNLITRSRGLSPDMSVQIAFWAAYFGLYGKRTECTYEPAMAKAFLHGRTEANWTVQPESIEFTKVSAFIILIRPGTSFACDVF</sequence>
<dbReference type="EMBL" id="WHUW01000407">
    <property type="protein sequence ID" value="KAF8414899.1"/>
    <property type="molecule type" value="Genomic_DNA"/>
</dbReference>
<accession>A0AAD4G4S3</accession>
<comment type="caution">
    <text evidence="3">The sequence shown here is derived from an EMBL/GenBank/DDBJ whole genome shotgun (WGS) entry which is preliminary data.</text>
</comment>
<dbReference type="PANTHER" id="PTHR22589">
    <property type="entry name" value="CARNITINE O-ACYLTRANSFERASE"/>
    <property type="match status" value="1"/>
</dbReference>
<name>A0AAD4G4S3_BOLED</name>
<dbReference type="InterPro" id="IPR000542">
    <property type="entry name" value="Carn_acyl_trans"/>
</dbReference>
<organism evidence="3 4">
    <name type="scientific">Boletus edulis BED1</name>
    <dbReference type="NCBI Taxonomy" id="1328754"/>
    <lineage>
        <taxon>Eukaryota</taxon>
        <taxon>Fungi</taxon>
        <taxon>Dikarya</taxon>
        <taxon>Basidiomycota</taxon>
        <taxon>Agaricomycotina</taxon>
        <taxon>Agaricomycetes</taxon>
        <taxon>Agaricomycetidae</taxon>
        <taxon>Boletales</taxon>
        <taxon>Boletineae</taxon>
        <taxon>Boletaceae</taxon>
        <taxon>Boletoideae</taxon>
        <taxon>Boletus</taxon>
    </lineage>
</organism>
<evidence type="ECO:0000313" key="4">
    <source>
        <dbReference type="Proteomes" id="UP001194468"/>
    </source>
</evidence>
<dbReference type="GO" id="GO:0005739">
    <property type="term" value="C:mitochondrion"/>
    <property type="evidence" value="ECO:0007669"/>
    <property type="project" value="TreeGrafter"/>
</dbReference>
<dbReference type="GO" id="GO:0004092">
    <property type="term" value="F:carnitine O-acetyltransferase activity"/>
    <property type="evidence" value="ECO:0007669"/>
    <property type="project" value="TreeGrafter"/>
</dbReference>
<proteinExistence type="inferred from homology"/>
<protein>
    <submittedName>
        <fullName evidence="3">Choline/Carnitine o-acyltransferase-domain-containing protein</fullName>
    </submittedName>
</protein>
<feature type="domain" description="Choline/carnitine acyltransferase" evidence="2">
    <location>
        <begin position="55"/>
        <end position="164"/>
    </location>
</feature>
<dbReference type="Pfam" id="PF00755">
    <property type="entry name" value="Carn_acyltransf"/>
    <property type="match status" value="1"/>
</dbReference>
<dbReference type="InterPro" id="IPR039551">
    <property type="entry name" value="Cho/carn_acyl_trans"/>
</dbReference>
<dbReference type="InterPro" id="IPR023213">
    <property type="entry name" value="CAT-like_dom_sf"/>
</dbReference>
<dbReference type="AlphaFoldDB" id="A0AAD4G4S3"/>
<dbReference type="Proteomes" id="UP001194468">
    <property type="component" value="Unassembled WGS sequence"/>
</dbReference>
<dbReference type="Gene3D" id="3.30.559.10">
    <property type="entry name" value="Chloramphenicol acetyltransferase-like domain"/>
    <property type="match status" value="1"/>
</dbReference>